<keyword evidence="3" id="KW-1185">Reference proteome</keyword>
<accession>A0A9W9JC58</accession>
<dbReference type="Pfam" id="PF12296">
    <property type="entry name" value="HsbA"/>
    <property type="match status" value="1"/>
</dbReference>
<keyword evidence="1" id="KW-0732">Signal</keyword>
<evidence type="ECO:0000313" key="2">
    <source>
        <dbReference type="EMBL" id="KAJ5191626.1"/>
    </source>
</evidence>
<proteinExistence type="predicted"/>
<dbReference type="PANTHER" id="PTHR38123:SF3">
    <property type="entry name" value="ANTIGENIC CELL WALL GALACTOMANNOPROTEIN"/>
    <property type="match status" value="1"/>
</dbReference>
<dbReference type="OrthoDB" id="10354502at2759"/>
<dbReference type="InterPro" id="IPR021054">
    <property type="entry name" value="Cell_wall_mannoprotein_1"/>
</dbReference>
<feature type="chain" id="PRO_5040879705" evidence="1">
    <location>
        <begin position="18"/>
        <end position="177"/>
    </location>
</feature>
<sequence>MLFHKLSLYSFLAVIAASPITCLADAEKAVAGVNIFASNLREAHQALQSYGDGQVTGYTVAKKFDHAHRSAKKANLQLREAGPLSAPDARKVVDAYNQLQPETLGVLRTVSEKATSMKSKVGVAYVAQGIVGNFQDENNAFHDTLRQNLPKDQQESLSPNMSKVDSAFTDTRKAIDV</sequence>
<evidence type="ECO:0000313" key="3">
    <source>
        <dbReference type="Proteomes" id="UP001150904"/>
    </source>
</evidence>
<feature type="signal peptide" evidence="1">
    <location>
        <begin position="1"/>
        <end position="17"/>
    </location>
</feature>
<comment type="caution">
    <text evidence="2">The sequence shown here is derived from an EMBL/GenBank/DDBJ whole genome shotgun (WGS) entry which is preliminary data.</text>
</comment>
<dbReference type="GO" id="GO:0005576">
    <property type="term" value="C:extracellular region"/>
    <property type="evidence" value="ECO:0007669"/>
    <property type="project" value="TreeGrafter"/>
</dbReference>
<name>A0A9W9JC58_9EURO</name>
<protein>
    <submittedName>
        <fullName evidence="2">Uncharacterized protein</fullName>
    </submittedName>
</protein>
<reference evidence="2" key="1">
    <citation type="submission" date="2022-12" db="EMBL/GenBank/DDBJ databases">
        <authorList>
            <person name="Petersen C."/>
        </authorList>
    </citation>
    <scope>NUCLEOTIDE SEQUENCE</scope>
    <source>
        <strain evidence="2">IBT 15544</strain>
    </source>
</reference>
<dbReference type="AlphaFoldDB" id="A0A9W9JC58"/>
<dbReference type="EMBL" id="JAPQKR010000016">
    <property type="protein sequence ID" value="KAJ5191626.1"/>
    <property type="molecule type" value="Genomic_DNA"/>
</dbReference>
<reference evidence="2" key="2">
    <citation type="journal article" date="2023" name="IMA Fungus">
        <title>Comparative genomic study of the Penicillium genus elucidates a diverse pangenome and 15 lateral gene transfer events.</title>
        <authorList>
            <person name="Petersen C."/>
            <person name="Sorensen T."/>
            <person name="Nielsen M.R."/>
            <person name="Sondergaard T.E."/>
            <person name="Sorensen J.L."/>
            <person name="Fitzpatrick D.A."/>
            <person name="Frisvad J.C."/>
            <person name="Nielsen K.L."/>
        </authorList>
    </citation>
    <scope>NUCLEOTIDE SEQUENCE</scope>
    <source>
        <strain evidence="2">IBT 15544</strain>
    </source>
</reference>
<evidence type="ECO:0000256" key="1">
    <source>
        <dbReference type="SAM" id="SignalP"/>
    </source>
</evidence>
<dbReference type="RefSeq" id="XP_058304566.1">
    <property type="nucleotide sequence ID" value="XM_058457667.1"/>
</dbReference>
<gene>
    <name evidence="2" type="ORF">N7498_010611</name>
</gene>
<dbReference type="GeneID" id="83184968"/>
<organism evidence="2 3">
    <name type="scientific">Penicillium cinerascens</name>
    <dbReference type="NCBI Taxonomy" id="70096"/>
    <lineage>
        <taxon>Eukaryota</taxon>
        <taxon>Fungi</taxon>
        <taxon>Dikarya</taxon>
        <taxon>Ascomycota</taxon>
        <taxon>Pezizomycotina</taxon>
        <taxon>Eurotiomycetes</taxon>
        <taxon>Eurotiomycetidae</taxon>
        <taxon>Eurotiales</taxon>
        <taxon>Aspergillaceae</taxon>
        <taxon>Penicillium</taxon>
    </lineage>
</organism>
<dbReference type="PANTHER" id="PTHR38123">
    <property type="entry name" value="CELL WALL SERINE-THREONINE-RICH GALACTOMANNOPROTEIN MP1 (AFU_ORTHOLOGUE AFUA_4G03240)"/>
    <property type="match status" value="1"/>
</dbReference>
<dbReference type="Proteomes" id="UP001150904">
    <property type="component" value="Unassembled WGS sequence"/>
</dbReference>